<dbReference type="RefSeq" id="WP_090893909.1">
    <property type="nucleotide sequence ID" value="NZ_CZPZ01000001.1"/>
</dbReference>
<dbReference type="InterPro" id="IPR036514">
    <property type="entry name" value="SGNH_hydro_sf"/>
</dbReference>
<gene>
    <name evidence="1" type="ORF">COMA2_10276</name>
</gene>
<keyword evidence="2" id="KW-1185">Reference proteome</keyword>
<evidence type="ECO:0000313" key="2">
    <source>
        <dbReference type="Proteomes" id="UP000198736"/>
    </source>
</evidence>
<reference evidence="2" key="1">
    <citation type="submission" date="2015-10" db="EMBL/GenBank/DDBJ databases">
        <authorList>
            <person name="Luecker S."/>
            <person name="Luecker S."/>
        </authorList>
    </citation>
    <scope>NUCLEOTIDE SEQUENCE [LARGE SCALE GENOMIC DNA]</scope>
</reference>
<dbReference type="PANTHER" id="PTHR30383">
    <property type="entry name" value="THIOESTERASE 1/PROTEASE 1/LYSOPHOSPHOLIPASE L1"/>
    <property type="match status" value="1"/>
</dbReference>
<dbReference type="Proteomes" id="UP000198736">
    <property type="component" value="Unassembled WGS sequence"/>
</dbReference>
<dbReference type="AlphaFoldDB" id="A0A0S4L4P4"/>
<dbReference type="SUPFAM" id="SSF52266">
    <property type="entry name" value="SGNH hydrolase"/>
    <property type="match status" value="1"/>
</dbReference>
<name>A0A0S4L4P4_9BACT</name>
<dbReference type="InterPro" id="IPR051532">
    <property type="entry name" value="Ester_Hydrolysis_Enzymes"/>
</dbReference>
<dbReference type="GO" id="GO:0016788">
    <property type="term" value="F:hydrolase activity, acting on ester bonds"/>
    <property type="evidence" value="ECO:0007669"/>
    <property type="project" value="UniProtKB-ARBA"/>
</dbReference>
<evidence type="ECO:0000313" key="1">
    <source>
        <dbReference type="EMBL" id="CUS31753.1"/>
    </source>
</evidence>
<sequence length="367" mass="42294">MKQVFNRLVRWSLLVACFLGTIELACRIEQYVLYEAPLLGMYTYDTALFTMDEYGIRGKPNGDYEKWRLNSLGFRGPELGIEKQPGTLRIVCIGASETFGLYEGRDNEWPRQLERKLKTQGIEVEVINAAIAGMSLSQRTIHLQKRLLQLRPDMVVMMLEYGSYAGLTPERLRAQRSMRAVLPDHQGLIEQMKSLRAPVKIKEVAIPMLSPLVQAWLAKWEKAAKLELRKKDIGERFRSFHHVMPFEVEVFRQDLDDLSHVTQSAGSRLVLLSPAMWMTEENLSSMYLSWPYIDESWWREARVRMGKEASEFARSKHIQYLDLSQAIKGHEAGWMVDMLHFNDDGAWQVAQYVSHAIANEEAGDVTH</sequence>
<organism evidence="1 2">
    <name type="scientific">Candidatus Nitrospira nitrificans</name>
    <dbReference type="NCBI Taxonomy" id="1742973"/>
    <lineage>
        <taxon>Bacteria</taxon>
        <taxon>Pseudomonadati</taxon>
        <taxon>Nitrospirota</taxon>
        <taxon>Nitrospiria</taxon>
        <taxon>Nitrospirales</taxon>
        <taxon>Nitrospiraceae</taxon>
        <taxon>Nitrospira</taxon>
    </lineage>
</organism>
<dbReference type="Gene3D" id="3.40.50.1110">
    <property type="entry name" value="SGNH hydrolase"/>
    <property type="match status" value="2"/>
</dbReference>
<dbReference type="EMBL" id="CZPZ01000001">
    <property type="protein sequence ID" value="CUS31753.1"/>
    <property type="molecule type" value="Genomic_DNA"/>
</dbReference>
<evidence type="ECO:0008006" key="3">
    <source>
        <dbReference type="Google" id="ProtNLM"/>
    </source>
</evidence>
<protein>
    <recommendedName>
        <fullName evidence="3">SGNH hydrolase-type esterase domain-containing protein</fullName>
    </recommendedName>
</protein>
<proteinExistence type="predicted"/>
<dbReference type="STRING" id="1742973.COMA2_10276"/>
<dbReference type="PANTHER" id="PTHR30383:SF29">
    <property type="entry name" value="SGNH HYDROLASE-TYPE ESTERASE DOMAIN-CONTAINING PROTEIN"/>
    <property type="match status" value="1"/>
</dbReference>
<accession>A0A0S4L4P4</accession>